<evidence type="ECO:0000313" key="1">
    <source>
        <dbReference type="EMBL" id="KAJ8982756.1"/>
    </source>
</evidence>
<proteinExistence type="predicted"/>
<organism evidence="1 2">
    <name type="scientific">Molorchus minor</name>
    <dbReference type="NCBI Taxonomy" id="1323400"/>
    <lineage>
        <taxon>Eukaryota</taxon>
        <taxon>Metazoa</taxon>
        <taxon>Ecdysozoa</taxon>
        <taxon>Arthropoda</taxon>
        <taxon>Hexapoda</taxon>
        <taxon>Insecta</taxon>
        <taxon>Pterygota</taxon>
        <taxon>Neoptera</taxon>
        <taxon>Endopterygota</taxon>
        <taxon>Coleoptera</taxon>
        <taxon>Polyphaga</taxon>
        <taxon>Cucujiformia</taxon>
        <taxon>Chrysomeloidea</taxon>
        <taxon>Cerambycidae</taxon>
        <taxon>Lamiinae</taxon>
        <taxon>Monochamini</taxon>
        <taxon>Molorchus</taxon>
    </lineage>
</organism>
<gene>
    <name evidence="1" type="ORF">NQ317_018168</name>
</gene>
<dbReference type="EMBL" id="JAPWTJ010000108">
    <property type="protein sequence ID" value="KAJ8982756.1"/>
    <property type="molecule type" value="Genomic_DNA"/>
</dbReference>
<accession>A0ABQ9JWP5</accession>
<comment type="caution">
    <text evidence="1">The sequence shown here is derived from an EMBL/GenBank/DDBJ whole genome shotgun (WGS) entry which is preliminary data.</text>
</comment>
<reference evidence="1" key="1">
    <citation type="journal article" date="2023" name="Insect Mol. Biol.">
        <title>Genome sequencing provides insights into the evolution of gene families encoding plant cell wall-degrading enzymes in longhorned beetles.</title>
        <authorList>
            <person name="Shin N.R."/>
            <person name="Okamura Y."/>
            <person name="Kirsch R."/>
            <person name="Pauchet Y."/>
        </authorList>
    </citation>
    <scope>NUCLEOTIDE SEQUENCE</scope>
    <source>
        <strain evidence="1">MMC_N1</strain>
    </source>
</reference>
<keyword evidence="2" id="KW-1185">Reference proteome</keyword>
<sequence>MGGPIYKKPTNAVITTKYFEFCTVDMALQFVILATLAAYASASGIAAPLAAPVAVAAEPYDPNPQYSYGYEVQDPYTGDSHGQVESRSGDVVDYSADPINGFNAVVSKAPVARVAAPAPILPAPVTRLAAPVSLAPSFVSAPASIAGIAAPAVSSIVSSPVLRAAPGFGAPLVSSPVIPSPALARIAAPWGVPALRAAPVW</sequence>
<evidence type="ECO:0008006" key="3">
    <source>
        <dbReference type="Google" id="ProtNLM"/>
    </source>
</evidence>
<evidence type="ECO:0000313" key="2">
    <source>
        <dbReference type="Proteomes" id="UP001162164"/>
    </source>
</evidence>
<protein>
    <recommendedName>
        <fullName evidence="3">Cuticle protein</fullName>
    </recommendedName>
</protein>
<dbReference type="Proteomes" id="UP001162164">
    <property type="component" value="Unassembled WGS sequence"/>
</dbReference>
<name>A0ABQ9JWP5_9CUCU</name>